<dbReference type="EC" id="2.7.13.3" evidence="2"/>
<dbReference type="PANTHER" id="PTHR41523:SF8">
    <property type="entry name" value="ETHYLENE RESPONSE SENSOR PROTEIN"/>
    <property type="match status" value="1"/>
</dbReference>
<evidence type="ECO:0000256" key="4">
    <source>
        <dbReference type="ARBA" id="ARBA00022679"/>
    </source>
</evidence>
<sequence length="570" mass="63011">MPPLIISGLTLRLVFVLSLAVLPLGLVSVYQYRHILRESQALSEASLMDRTRQAGARARALIERSSGVAEALAEVISTLRKGHGNCDDPLRLLVESNAEFSFAGYIDAEGALLCASDGSRDRIADTDLFRQLNLSGGRDLHTGPNPAADGTTVFSITVPVVHGEGHGFILIAIPVEEANELLAVPGQDVDLVLFEPGGNILATEQFSETRRNVLPAGRPLADLAMPVGYTFRGKNHYGASRDFAVVPILEGRVYVLGSWPTVDNSYAALAWRNLGPYFPALIWLISVAVAAVGLHRMVIRHINRLRQWMRLYSDHRIDFENARLDRAPEELEAFADTFRRMTRRIAEQERLREEDLAEKTMLLREVHHRVKNNLQVISSIMNMQARSARHAETKRVIGQLQDRVMALASIHRQLYLSNKLSAIRADELLKDIVSNLVAIGNVDGRGNQVMVSTHFDPVVIVPEQSMPLSLLLTEAVTNAVKYCDAPEGEDCWIDVALHSHEDGRIFMSVVNSCANKEEDTLESGETGLGISLIETFATQLDATLEHGRKDDRYELHVTFLLAQVGDDPGA</sequence>
<reference evidence="10 11" key="1">
    <citation type="submission" date="2023-05" db="EMBL/GenBank/DDBJ databases">
        <title>Sedimentitalea sp. nov. JM2-8.</title>
        <authorList>
            <person name="Huang J."/>
        </authorList>
    </citation>
    <scope>NUCLEOTIDE SEQUENCE [LARGE SCALE GENOMIC DNA]</scope>
    <source>
        <strain evidence="10 11">JM2-8</strain>
    </source>
</reference>
<keyword evidence="6 10" id="KW-0418">Kinase</keyword>
<dbReference type="EMBL" id="JASNJE010000028">
    <property type="protein sequence ID" value="MDK3074975.1"/>
    <property type="molecule type" value="Genomic_DNA"/>
</dbReference>
<keyword evidence="3" id="KW-0597">Phosphoprotein</keyword>
<organism evidence="10 11">
    <name type="scientific">Sedimentitalea xiamensis</name>
    <dbReference type="NCBI Taxonomy" id="3050037"/>
    <lineage>
        <taxon>Bacteria</taxon>
        <taxon>Pseudomonadati</taxon>
        <taxon>Pseudomonadota</taxon>
        <taxon>Alphaproteobacteria</taxon>
        <taxon>Rhodobacterales</taxon>
        <taxon>Paracoccaceae</taxon>
        <taxon>Sedimentitalea</taxon>
    </lineage>
</organism>
<dbReference type="Gene3D" id="3.30.565.10">
    <property type="entry name" value="Histidine kinase-like ATPase, C-terminal domain"/>
    <property type="match status" value="1"/>
</dbReference>
<evidence type="ECO:0000259" key="9">
    <source>
        <dbReference type="Pfam" id="PF07568"/>
    </source>
</evidence>
<feature type="transmembrane region" description="Helical" evidence="8">
    <location>
        <begin position="277"/>
        <end position="299"/>
    </location>
</feature>
<evidence type="ECO:0000256" key="3">
    <source>
        <dbReference type="ARBA" id="ARBA00022553"/>
    </source>
</evidence>
<dbReference type="InterPro" id="IPR011495">
    <property type="entry name" value="Sig_transdc_His_kin_sub2_dim/P"/>
</dbReference>
<keyword evidence="8" id="KW-0812">Transmembrane</keyword>
<proteinExistence type="predicted"/>
<keyword evidence="5" id="KW-0547">Nucleotide-binding</keyword>
<dbReference type="PANTHER" id="PTHR41523">
    <property type="entry name" value="TWO-COMPONENT SYSTEM SENSOR PROTEIN"/>
    <property type="match status" value="1"/>
</dbReference>
<evidence type="ECO:0000256" key="6">
    <source>
        <dbReference type="ARBA" id="ARBA00022777"/>
    </source>
</evidence>
<evidence type="ECO:0000313" key="11">
    <source>
        <dbReference type="Proteomes" id="UP001227126"/>
    </source>
</evidence>
<keyword evidence="11" id="KW-1185">Reference proteome</keyword>
<gene>
    <name evidence="10" type="ORF">QO034_17940</name>
</gene>
<evidence type="ECO:0000256" key="5">
    <source>
        <dbReference type="ARBA" id="ARBA00022741"/>
    </source>
</evidence>
<keyword evidence="4" id="KW-0808">Transferase</keyword>
<keyword evidence="8" id="KW-0472">Membrane</keyword>
<protein>
    <recommendedName>
        <fullName evidence="2">histidine kinase</fullName>
        <ecNumber evidence="2">2.7.13.3</ecNumber>
    </recommendedName>
</protein>
<feature type="domain" description="Signal transduction histidine kinase subgroup 2 dimerisation and phosphoacceptor" evidence="9">
    <location>
        <begin position="365"/>
        <end position="437"/>
    </location>
</feature>
<accession>A0ABT7FJ05</accession>
<dbReference type="GO" id="GO:0016301">
    <property type="term" value="F:kinase activity"/>
    <property type="evidence" value="ECO:0007669"/>
    <property type="project" value="UniProtKB-KW"/>
</dbReference>
<dbReference type="Gene3D" id="3.30.450.20">
    <property type="entry name" value="PAS domain"/>
    <property type="match status" value="2"/>
</dbReference>
<name>A0ABT7FJ05_9RHOB</name>
<evidence type="ECO:0000313" key="10">
    <source>
        <dbReference type="EMBL" id="MDK3074975.1"/>
    </source>
</evidence>
<comment type="caution">
    <text evidence="10">The sequence shown here is derived from an EMBL/GenBank/DDBJ whole genome shotgun (WGS) entry which is preliminary data.</text>
</comment>
<dbReference type="InterPro" id="IPR036890">
    <property type="entry name" value="HATPase_C_sf"/>
</dbReference>
<comment type="catalytic activity">
    <reaction evidence="1">
        <text>ATP + protein L-histidine = ADP + protein N-phospho-L-histidine.</text>
        <dbReference type="EC" id="2.7.13.3"/>
    </reaction>
</comment>
<evidence type="ECO:0000256" key="8">
    <source>
        <dbReference type="SAM" id="Phobius"/>
    </source>
</evidence>
<dbReference type="SUPFAM" id="SSF55874">
    <property type="entry name" value="ATPase domain of HSP90 chaperone/DNA topoisomerase II/histidine kinase"/>
    <property type="match status" value="1"/>
</dbReference>
<dbReference type="Pfam" id="PF07568">
    <property type="entry name" value="HisKA_2"/>
    <property type="match status" value="1"/>
</dbReference>
<dbReference type="Proteomes" id="UP001227126">
    <property type="component" value="Unassembled WGS sequence"/>
</dbReference>
<dbReference type="RefSeq" id="WP_284486906.1">
    <property type="nucleotide sequence ID" value="NZ_JASNJE010000028.1"/>
</dbReference>
<keyword evidence="8" id="KW-1133">Transmembrane helix</keyword>
<evidence type="ECO:0000256" key="7">
    <source>
        <dbReference type="ARBA" id="ARBA00022840"/>
    </source>
</evidence>
<evidence type="ECO:0000256" key="1">
    <source>
        <dbReference type="ARBA" id="ARBA00000085"/>
    </source>
</evidence>
<keyword evidence="7" id="KW-0067">ATP-binding</keyword>
<evidence type="ECO:0000256" key="2">
    <source>
        <dbReference type="ARBA" id="ARBA00012438"/>
    </source>
</evidence>